<gene>
    <name evidence="2" type="ORF">CFX0092_A1367</name>
</gene>
<keyword evidence="1" id="KW-0472">Membrane</keyword>
<proteinExistence type="predicted"/>
<sequence>MGRRIITPDTLRSAKGTGSLESLEAAPAVGVQRIDGFWDRVIKNIPGDIVAGWTAILGLFGVSPGAVSNDLRTTNILWIMWAALTVVTFFWTYQQTRAPRLQPAWTQIFVSTFAFVVWALALGVPFNTLSFYDSRVAAGLLIVFTLAVGAVQPKE</sequence>
<evidence type="ECO:0000256" key="1">
    <source>
        <dbReference type="SAM" id="Phobius"/>
    </source>
</evidence>
<evidence type="ECO:0000313" key="3">
    <source>
        <dbReference type="Proteomes" id="UP000215027"/>
    </source>
</evidence>
<dbReference type="RefSeq" id="WP_095042767.1">
    <property type="nucleotide sequence ID" value="NZ_LN890655.1"/>
</dbReference>
<evidence type="ECO:0000313" key="2">
    <source>
        <dbReference type="EMBL" id="CUS03245.2"/>
    </source>
</evidence>
<dbReference type="KEGG" id="pbf:CFX0092_A1367"/>
<name>A0A160T3N1_9CHLR</name>
<keyword evidence="3" id="KW-1185">Reference proteome</keyword>
<feature type="transmembrane region" description="Helical" evidence="1">
    <location>
        <begin position="73"/>
        <end position="93"/>
    </location>
</feature>
<dbReference type="OrthoDB" id="573186at2"/>
<keyword evidence="1" id="KW-0812">Transmembrane</keyword>
<feature type="transmembrane region" description="Helical" evidence="1">
    <location>
        <begin position="105"/>
        <end position="126"/>
    </location>
</feature>
<feature type="transmembrane region" description="Helical" evidence="1">
    <location>
        <begin position="49"/>
        <end position="67"/>
    </location>
</feature>
<accession>A0A160T3N1</accession>
<dbReference type="EMBL" id="LN890655">
    <property type="protein sequence ID" value="CUS03245.2"/>
    <property type="molecule type" value="Genomic_DNA"/>
</dbReference>
<protein>
    <submittedName>
        <fullName evidence="2">Uncharacterized protein</fullName>
    </submittedName>
</protein>
<organism evidence="2 3">
    <name type="scientific">Candidatus Promineifilum breve</name>
    <dbReference type="NCBI Taxonomy" id="1806508"/>
    <lineage>
        <taxon>Bacteria</taxon>
        <taxon>Bacillati</taxon>
        <taxon>Chloroflexota</taxon>
        <taxon>Ardenticatenia</taxon>
        <taxon>Candidatus Promineifilales</taxon>
        <taxon>Candidatus Promineifilaceae</taxon>
        <taxon>Candidatus Promineifilum</taxon>
    </lineage>
</organism>
<feature type="transmembrane region" description="Helical" evidence="1">
    <location>
        <begin position="132"/>
        <end position="151"/>
    </location>
</feature>
<dbReference type="Proteomes" id="UP000215027">
    <property type="component" value="Chromosome I"/>
</dbReference>
<dbReference type="AlphaFoldDB" id="A0A160T3N1"/>
<reference evidence="2" key="1">
    <citation type="submission" date="2016-01" db="EMBL/GenBank/DDBJ databases">
        <authorList>
            <person name="Mcilroy J.S."/>
            <person name="Karst M S."/>
            <person name="Albertsen M."/>
        </authorList>
    </citation>
    <scope>NUCLEOTIDE SEQUENCE</scope>
    <source>
        <strain evidence="2">Cfx-K</strain>
    </source>
</reference>
<keyword evidence="1" id="KW-1133">Transmembrane helix</keyword>